<dbReference type="PANTHER" id="PTHR46124:SF2">
    <property type="entry name" value="D-AMINOACYL-TRNA DEACYLASE"/>
    <property type="match status" value="1"/>
</dbReference>
<feature type="binding site" evidence="3">
    <location>
        <position position="93"/>
    </location>
    <ligand>
        <name>a divalent metal cation</name>
        <dbReference type="ChEBI" id="CHEBI:60240"/>
        <label>1</label>
    </ligand>
</feature>
<sequence>MIFDTHTHLNDKQFDQDLEEVIRRAREEYGVSWMLNVGFNRETIKSSIELAEKYDFIYSAVGWHPTDAIYYQEEDLAYLRELTAHPKVIALGEMGLDYHWDTSPKDVQEHVFKEQIRLAREVKLPIIIHDRDAHEDVISILGSEHAEEVGGVLHCFGGDEAIMEAALEMNFYIGLGGPVTFKNAKLPKEIARLVPEDRLLLETDCPYLAPHPYRGKRNETGYVRLVAEQIAEIRGISVEELARITTDNAMRLFRVPNSAN</sequence>
<dbReference type="InterPro" id="IPR032466">
    <property type="entry name" value="Metal_Hydrolase"/>
</dbReference>
<feature type="binding site" evidence="3">
    <location>
        <position position="6"/>
    </location>
    <ligand>
        <name>a divalent metal cation</name>
        <dbReference type="ChEBI" id="CHEBI:60240"/>
        <label>1</label>
    </ligand>
</feature>
<feature type="binding site" evidence="3">
    <location>
        <position position="154"/>
    </location>
    <ligand>
        <name>a divalent metal cation</name>
        <dbReference type="ChEBI" id="CHEBI:60240"/>
        <label>2</label>
    </ligand>
</feature>
<dbReference type="SUPFAM" id="SSF51556">
    <property type="entry name" value="Metallo-dependent hydrolases"/>
    <property type="match status" value="1"/>
</dbReference>
<evidence type="ECO:0000313" key="5">
    <source>
        <dbReference type="Proteomes" id="UP000294746"/>
    </source>
</evidence>
<dbReference type="PIRSF" id="PIRSF005902">
    <property type="entry name" value="DNase_TatD"/>
    <property type="match status" value="1"/>
</dbReference>
<evidence type="ECO:0000256" key="2">
    <source>
        <dbReference type="ARBA" id="ARBA00022801"/>
    </source>
</evidence>
<feature type="binding site" evidence="3">
    <location>
        <position position="129"/>
    </location>
    <ligand>
        <name>a divalent metal cation</name>
        <dbReference type="ChEBI" id="CHEBI:60240"/>
        <label>2</label>
    </ligand>
</feature>
<dbReference type="InterPro" id="IPR018228">
    <property type="entry name" value="DNase_TatD-rel_CS"/>
</dbReference>
<dbReference type="PROSITE" id="PS01137">
    <property type="entry name" value="TATD_1"/>
    <property type="match status" value="1"/>
</dbReference>
<accession>A0A4R2RN81</accession>
<dbReference type="InterPro" id="IPR015991">
    <property type="entry name" value="TatD/YcfH-like"/>
</dbReference>
<dbReference type="OrthoDB" id="9810005at2"/>
<feature type="binding site" evidence="3">
    <location>
        <position position="204"/>
    </location>
    <ligand>
        <name>a divalent metal cation</name>
        <dbReference type="ChEBI" id="CHEBI:60240"/>
        <label>1</label>
    </ligand>
</feature>
<proteinExistence type="predicted"/>
<dbReference type="Gene3D" id="3.20.20.140">
    <property type="entry name" value="Metal-dependent hydrolases"/>
    <property type="match status" value="1"/>
</dbReference>
<name>A0A4R2RN81_9BACL</name>
<dbReference type="PROSITE" id="PS01090">
    <property type="entry name" value="TATD_2"/>
    <property type="match status" value="1"/>
</dbReference>
<dbReference type="InterPro" id="IPR001130">
    <property type="entry name" value="TatD-like"/>
</dbReference>
<evidence type="ECO:0000313" key="4">
    <source>
        <dbReference type="EMBL" id="TCP64633.1"/>
    </source>
</evidence>
<evidence type="ECO:0000256" key="1">
    <source>
        <dbReference type="ARBA" id="ARBA00022723"/>
    </source>
</evidence>
<comment type="caution">
    <text evidence="4">The sequence shown here is derived from an EMBL/GenBank/DDBJ whole genome shotgun (WGS) entry which is preliminary data.</text>
</comment>
<dbReference type="Pfam" id="PF01026">
    <property type="entry name" value="TatD_DNase"/>
    <property type="match status" value="1"/>
</dbReference>
<evidence type="ECO:0000256" key="3">
    <source>
        <dbReference type="PIRSR" id="PIRSR005902-1"/>
    </source>
</evidence>
<keyword evidence="2" id="KW-0378">Hydrolase</keyword>
<keyword evidence="5" id="KW-1185">Reference proteome</keyword>
<dbReference type="GO" id="GO:0004536">
    <property type="term" value="F:DNA nuclease activity"/>
    <property type="evidence" value="ECO:0007669"/>
    <property type="project" value="InterPro"/>
</dbReference>
<organism evidence="4 5">
    <name type="scientific">Baia soyae</name>
    <dbReference type="NCBI Taxonomy" id="1544746"/>
    <lineage>
        <taxon>Bacteria</taxon>
        <taxon>Bacillati</taxon>
        <taxon>Bacillota</taxon>
        <taxon>Bacilli</taxon>
        <taxon>Bacillales</taxon>
        <taxon>Thermoactinomycetaceae</taxon>
        <taxon>Baia</taxon>
    </lineage>
</organism>
<keyword evidence="1 3" id="KW-0479">Metal-binding</keyword>
<gene>
    <name evidence="4" type="ORF">EDD57_13817</name>
</gene>
<protein>
    <submittedName>
        <fullName evidence="4">TatD DNase family protein</fullName>
    </submittedName>
</protein>
<dbReference type="Proteomes" id="UP000294746">
    <property type="component" value="Unassembled WGS sequence"/>
</dbReference>
<reference evidence="4 5" key="1">
    <citation type="submission" date="2019-03" db="EMBL/GenBank/DDBJ databases">
        <title>Genomic Encyclopedia of Type Strains, Phase IV (KMG-IV): sequencing the most valuable type-strain genomes for metagenomic binning, comparative biology and taxonomic classification.</title>
        <authorList>
            <person name="Goeker M."/>
        </authorList>
    </citation>
    <scope>NUCLEOTIDE SEQUENCE [LARGE SCALE GENOMIC DNA]</scope>
    <source>
        <strain evidence="4 5">DSM 46831</strain>
    </source>
</reference>
<dbReference type="GO" id="GO:0046872">
    <property type="term" value="F:metal ion binding"/>
    <property type="evidence" value="ECO:0007669"/>
    <property type="project" value="UniProtKB-KW"/>
</dbReference>
<dbReference type="CDD" id="cd01310">
    <property type="entry name" value="TatD_DNAse"/>
    <property type="match status" value="1"/>
</dbReference>
<dbReference type="NCBIfam" id="TIGR00010">
    <property type="entry name" value="YchF/TatD family DNA exonuclease"/>
    <property type="match status" value="1"/>
</dbReference>
<feature type="binding site" evidence="3">
    <location>
        <position position="8"/>
    </location>
    <ligand>
        <name>a divalent metal cation</name>
        <dbReference type="ChEBI" id="CHEBI:60240"/>
        <label>1</label>
    </ligand>
</feature>
<dbReference type="GO" id="GO:0016788">
    <property type="term" value="F:hydrolase activity, acting on ester bonds"/>
    <property type="evidence" value="ECO:0007669"/>
    <property type="project" value="InterPro"/>
</dbReference>
<dbReference type="PANTHER" id="PTHR46124">
    <property type="entry name" value="D-AMINOACYL-TRNA DEACYLASE"/>
    <property type="match status" value="1"/>
</dbReference>
<dbReference type="FunFam" id="3.20.20.140:FF:000005">
    <property type="entry name" value="TatD family hydrolase"/>
    <property type="match status" value="1"/>
</dbReference>
<dbReference type="RefSeq" id="WP_131849534.1">
    <property type="nucleotide sequence ID" value="NZ_SLXV01000038.1"/>
</dbReference>
<dbReference type="EMBL" id="SLXV01000038">
    <property type="protein sequence ID" value="TCP64633.1"/>
    <property type="molecule type" value="Genomic_DNA"/>
</dbReference>
<dbReference type="AlphaFoldDB" id="A0A4R2RN81"/>
<dbReference type="GO" id="GO:0005829">
    <property type="term" value="C:cytosol"/>
    <property type="evidence" value="ECO:0007669"/>
    <property type="project" value="TreeGrafter"/>
</dbReference>